<comment type="caution">
    <text evidence="1">The sequence shown here is derived from an EMBL/GenBank/DDBJ whole genome shotgun (WGS) entry which is preliminary data.</text>
</comment>
<gene>
    <name evidence="1" type="ORF">ACFQPS_07910</name>
</gene>
<proteinExistence type="predicted"/>
<accession>A0ABW2KUG0</accession>
<dbReference type="GO" id="GO:0016740">
    <property type="term" value="F:transferase activity"/>
    <property type="evidence" value="ECO:0007669"/>
    <property type="project" value="UniProtKB-KW"/>
</dbReference>
<organism evidence="1 2">
    <name type="scientific">Rhodocista pekingensis</name>
    <dbReference type="NCBI Taxonomy" id="201185"/>
    <lineage>
        <taxon>Bacteria</taxon>
        <taxon>Pseudomonadati</taxon>
        <taxon>Pseudomonadota</taxon>
        <taxon>Alphaproteobacteria</taxon>
        <taxon>Rhodospirillales</taxon>
        <taxon>Azospirillaceae</taxon>
        <taxon>Rhodocista</taxon>
    </lineage>
</organism>
<evidence type="ECO:0000313" key="2">
    <source>
        <dbReference type="Proteomes" id="UP001596456"/>
    </source>
</evidence>
<dbReference type="Proteomes" id="UP001596456">
    <property type="component" value="Unassembled WGS sequence"/>
</dbReference>
<sequence>MPSIREAALSALLARLVAVPDAVAGREIAVPERIPPGGLLILRDGEPGVPDITLSPLLHHYDHTAEIEVLVQAADPPLGRSGPGRARALDDLLRVLAASLAADRTLGGSVEWLTWGAPETEDIAVAGGAAIKVARVPVTLTYTTPDPLT</sequence>
<protein>
    <submittedName>
        <fullName evidence="1">Acyl-CoA transferase</fullName>
    </submittedName>
</protein>
<evidence type="ECO:0000313" key="1">
    <source>
        <dbReference type="EMBL" id="MFC7333084.1"/>
    </source>
</evidence>
<dbReference type="EMBL" id="JBHTCM010000009">
    <property type="protein sequence ID" value="MFC7333084.1"/>
    <property type="molecule type" value="Genomic_DNA"/>
</dbReference>
<dbReference type="RefSeq" id="WP_377357935.1">
    <property type="nucleotide sequence ID" value="NZ_JBHTCM010000009.1"/>
</dbReference>
<keyword evidence="1" id="KW-0808">Transferase</keyword>
<reference evidence="2" key="1">
    <citation type="journal article" date="2019" name="Int. J. Syst. Evol. Microbiol.">
        <title>The Global Catalogue of Microorganisms (GCM) 10K type strain sequencing project: providing services to taxonomists for standard genome sequencing and annotation.</title>
        <authorList>
            <consortium name="The Broad Institute Genomics Platform"/>
            <consortium name="The Broad Institute Genome Sequencing Center for Infectious Disease"/>
            <person name="Wu L."/>
            <person name="Ma J."/>
        </authorList>
    </citation>
    <scope>NUCLEOTIDE SEQUENCE [LARGE SCALE GENOMIC DNA]</scope>
    <source>
        <strain evidence="2">CGMCC 1.16275</strain>
    </source>
</reference>
<name>A0ABW2KUG0_9PROT</name>
<keyword evidence="2" id="KW-1185">Reference proteome</keyword>